<accession>G8C274</accession>
<evidence type="ECO:0000256" key="1">
    <source>
        <dbReference type="ARBA" id="ARBA00010086"/>
    </source>
</evidence>
<dbReference type="KEGG" id="tpf:TPHA_0P00940"/>
<evidence type="ECO:0000313" key="6">
    <source>
        <dbReference type="EMBL" id="CCE66252.1"/>
    </source>
</evidence>
<dbReference type="RefSeq" id="XP_003688686.1">
    <property type="nucleotide sequence ID" value="XM_003688638.1"/>
</dbReference>
<organism evidence="6 7">
    <name type="scientific">Tetrapisispora phaffii (strain ATCC 24235 / CBS 4417 / NBRC 1672 / NRRL Y-8282 / UCD 70-5)</name>
    <name type="common">Yeast</name>
    <name type="synonym">Fabospora phaffii</name>
    <dbReference type="NCBI Taxonomy" id="1071381"/>
    <lineage>
        <taxon>Eukaryota</taxon>
        <taxon>Fungi</taxon>
        <taxon>Dikarya</taxon>
        <taxon>Ascomycota</taxon>
        <taxon>Saccharomycotina</taxon>
        <taxon>Saccharomycetes</taxon>
        <taxon>Saccharomycetales</taxon>
        <taxon>Saccharomycetaceae</taxon>
        <taxon>Tetrapisispora</taxon>
    </lineage>
</organism>
<keyword evidence="4" id="KW-0808">Transferase</keyword>
<dbReference type="eggNOG" id="KOG2798">
    <property type="taxonomic scope" value="Eukaryota"/>
</dbReference>
<dbReference type="InterPro" id="IPR029063">
    <property type="entry name" value="SAM-dependent_MTases_sf"/>
</dbReference>
<dbReference type="HOGENOM" id="CLU_030612_1_2_1"/>
<dbReference type="GO" id="GO:0035498">
    <property type="term" value="P:carnosine metabolic process"/>
    <property type="evidence" value="ECO:0007669"/>
    <property type="project" value="EnsemblFungi"/>
</dbReference>
<sequence>MELNNEISNEQEELKAFRKTLLSFWQYEEFAIREHYQPRYDKWMSLSDHQKALLPNDYLYNLDQIKSKIHSNAEFYKDAVLSTAETLGFDLNYLNDWEMPSTSDMNKTCSILVQVYREFSAACQEERNILLSRIQALLNDIGQTDDKLTILVPGVGIGRLIVDLCILAGSTATVISNEYSLHMLTLSMFLLNGNLDVNQYTIYPFIHSFSHWDMKSNQLKGYSIPDIDISSQNQSRGGLNMEMRMGSFADCFGPNVGIQESSQYTVTPDMRLKRAEVESSIDIVITNFFIDTGFNILDYMETITHALKPGGHWVNFGPLLYHFENDANQETVYETNPYTNNREIAKPNTPLKGLELATMEILDIATTKLNYKIKLLEQGIPSGYGKSESLIHIPGYLCNYWVIQLQE</sequence>
<keyword evidence="3" id="KW-0489">Methyltransferase</keyword>
<dbReference type="GeneID" id="11530844"/>
<keyword evidence="7" id="KW-1185">Reference proteome</keyword>
<proteinExistence type="inferred from homology"/>
<evidence type="ECO:0000256" key="3">
    <source>
        <dbReference type="ARBA" id="ARBA00022603"/>
    </source>
</evidence>
<dbReference type="AlphaFoldDB" id="G8C274"/>
<dbReference type="OrthoDB" id="978at2759"/>
<dbReference type="Proteomes" id="UP000005666">
    <property type="component" value="Chromosome 16"/>
</dbReference>
<keyword evidence="5" id="KW-0949">S-adenosyl-L-methionine</keyword>
<evidence type="ECO:0000256" key="5">
    <source>
        <dbReference type="ARBA" id="ARBA00022691"/>
    </source>
</evidence>
<dbReference type="Pfam" id="PF07942">
    <property type="entry name" value="CARME"/>
    <property type="match status" value="1"/>
</dbReference>
<evidence type="ECO:0000313" key="7">
    <source>
        <dbReference type="Proteomes" id="UP000005666"/>
    </source>
</evidence>
<evidence type="ECO:0000256" key="2">
    <source>
        <dbReference type="ARBA" id="ARBA00012003"/>
    </source>
</evidence>
<dbReference type="EC" id="2.1.1.22" evidence="2"/>
<comment type="similarity">
    <text evidence="1">Belongs to the carnosine N-methyltransferase family.</text>
</comment>
<dbReference type="STRING" id="1071381.G8C274"/>
<dbReference type="OMA" id="KQFAREW"/>
<dbReference type="PANTHER" id="PTHR12303">
    <property type="entry name" value="CARNOSINE N-METHYLTRANSFERASE"/>
    <property type="match status" value="1"/>
</dbReference>
<evidence type="ECO:0000256" key="4">
    <source>
        <dbReference type="ARBA" id="ARBA00022679"/>
    </source>
</evidence>
<dbReference type="EMBL" id="HE612871">
    <property type="protein sequence ID" value="CCE66252.1"/>
    <property type="molecule type" value="Genomic_DNA"/>
</dbReference>
<name>G8C274_TETPH</name>
<protein>
    <recommendedName>
        <fullName evidence="2">carnosine N-methyltransferase</fullName>
        <ecNumber evidence="2">2.1.1.22</ecNumber>
    </recommendedName>
</protein>
<dbReference type="SUPFAM" id="SSF53335">
    <property type="entry name" value="S-adenosyl-L-methionine-dependent methyltransferases"/>
    <property type="match status" value="1"/>
</dbReference>
<gene>
    <name evidence="6" type="primary">TPHA0P00940</name>
    <name evidence="6" type="ordered locus">TPHA_0P00940</name>
</gene>
<dbReference type="InterPro" id="IPR012901">
    <property type="entry name" value="CARME"/>
</dbReference>
<dbReference type="GO" id="GO:0032259">
    <property type="term" value="P:methylation"/>
    <property type="evidence" value="ECO:0007669"/>
    <property type="project" value="UniProtKB-KW"/>
</dbReference>
<reference evidence="6 7" key="1">
    <citation type="journal article" date="2011" name="Proc. Natl. Acad. Sci. U.S.A.">
        <title>Evolutionary erosion of yeast sex chromosomes by mating-type switching accidents.</title>
        <authorList>
            <person name="Gordon J.L."/>
            <person name="Armisen D."/>
            <person name="Proux-Wera E."/>
            <person name="Oheigeartaigh S.S."/>
            <person name="Byrne K.P."/>
            <person name="Wolfe K.H."/>
        </authorList>
    </citation>
    <scope>NUCLEOTIDE SEQUENCE [LARGE SCALE GENOMIC DNA]</scope>
    <source>
        <strain evidence="7">ATCC 24235 / CBS 4417 / NBRC 1672 / NRRL Y-8282 / UCD 70-5</strain>
    </source>
</reference>
<dbReference type="PANTHER" id="PTHR12303:SF6">
    <property type="entry name" value="CARNOSINE N-METHYLTRANSFERASE"/>
    <property type="match status" value="1"/>
</dbReference>
<dbReference type="GO" id="GO:0030735">
    <property type="term" value="F:carnosine N-methyltransferase activity"/>
    <property type="evidence" value="ECO:0007669"/>
    <property type="project" value="UniProtKB-EC"/>
</dbReference>
<dbReference type="SMART" id="SM01296">
    <property type="entry name" value="N2227"/>
    <property type="match status" value="1"/>
</dbReference>